<keyword evidence="10" id="KW-1185">Reference proteome</keyword>
<keyword evidence="3" id="KW-0505">Motor protein</keyword>
<protein>
    <recommendedName>
        <fullName evidence="5">Axonemal dynein light intermediate polypeptide 1</fullName>
    </recommendedName>
    <alternativeName>
        <fullName evidence="6">Inner dynein arm light chain, axonemal</fullName>
    </alternativeName>
</protein>
<evidence type="ECO:0000256" key="2">
    <source>
        <dbReference type="ARBA" id="ARBA00023054"/>
    </source>
</evidence>
<evidence type="ECO:0000313" key="9">
    <source>
        <dbReference type="EMBL" id="MBN3290285.1"/>
    </source>
</evidence>
<evidence type="ECO:0000256" key="1">
    <source>
        <dbReference type="ARBA" id="ARBA00023017"/>
    </source>
</evidence>
<evidence type="ECO:0000256" key="7">
    <source>
        <dbReference type="ARBA" id="ARBA00043925"/>
    </source>
</evidence>
<dbReference type="Proteomes" id="UP001166052">
    <property type="component" value="Unassembled WGS sequence"/>
</dbReference>
<proteinExistence type="inferred from homology"/>
<evidence type="ECO:0000313" key="10">
    <source>
        <dbReference type="Proteomes" id="UP001166052"/>
    </source>
</evidence>
<organism evidence="9 10">
    <name type="scientific">Polypterus senegalus</name>
    <name type="common">Senegal bichir</name>
    <dbReference type="NCBI Taxonomy" id="55291"/>
    <lineage>
        <taxon>Eukaryota</taxon>
        <taxon>Metazoa</taxon>
        <taxon>Chordata</taxon>
        <taxon>Craniata</taxon>
        <taxon>Vertebrata</taxon>
        <taxon>Euteleostomi</taxon>
        <taxon>Actinopterygii</taxon>
        <taxon>Polypteriformes</taxon>
        <taxon>Polypteridae</taxon>
        <taxon>Polypterus</taxon>
    </lineage>
</organism>
<gene>
    <name evidence="9" type="primary">Dnali1_1</name>
    <name evidence="9" type="ORF">GTO92_0015992</name>
</gene>
<comment type="caution">
    <text evidence="9">The sequence shown here is derived from an EMBL/GenBank/DDBJ whole genome shotgun (WGS) entry which is preliminary data.</text>
</comment>
<feature type="non-terminal residue" evidence="9">
    <location>
        <position position="212"/>
    </location>
</feature>
<name>A0ABS2YU45_POLSE</name>
<dbReference type="PANTHER" id="PTHR13183">
    <property type="entry name" value="AXONEMAL INNER ARM DYNEIN LIGHT CHAIN 28"/>
    <property type="match status" value="1"/>
</dbReference>
<dbReference type="EMBL" id="JAAWVN010007445">
    <property type="protein sequence ID" value="MBN3290285.1"/>
    <property type="molecule type" value="Genomic_DNA"/>
</dbReference>
<evidence type="ECO:0000256" key="8">
    <source>
        <dbReference type="SAM" id="Coils"/>
    </source>
</evidence>
<keyword evidence="1" id="KW-0243">Dynein</keyword>
<dbReference type="InterPro" id="IPR019347">
    <property type="entry name" value="Axonemal_dynein_light_chain"/>
</dbReference>
<evidence type="ECO:0000256" key="4">
    <source>
        <dbReference type="ARBA" id="ARBA00038114"/>
    </source>
</evidence>
<dbReference type="PANTHER" id="PTHR13183:SF0">
    <property type="entry name" value="AXONEMAL DYNEIN LIGHT INTERMEDIATE POLYPEPTIDE 1"/>
    <property type="match status" value="1"/>
</dbReference>
<reference evidence="9" key="1">
    <citation type="journal article" date="2021" name="Cell">
        <title>Tracing the genetic footprints of vertebrate landing in non-teleost ray-finned fishes.</title>
        <authorList>
            <person name="Bi X."/>
            <person name="Wang K."/>
            <person name="Yang L."/>
            <person name="Pan H."/>
            <person name="Jiang H."/>
            <person name="Wei Q."/>
            <person name="Fang M."/>
            <person name="Yu H."/>
            <person name="Zhu C."/>
            <person name="Cai Y."/>
            <person name="He Y."/>
            <person name="Gan X."/>
            <person name="Zeng H."/>
            <person name="Yu D."/>
            <person name="Zhu Y."/>
            <person name="Jiang H."/>
            <person name="Qiu Q."/>
            <person name="Yang H."/>
            <person name="Zhang Y.E."/>
            <person name="Wang W."/>
            <person name="Zhu M."/>
            <person name="He S."/>
            <person name="Zhang G."/>
        </authorList>
    </citation>
    <scope>NUCLEOTIDE SEQUENCE</scope>
    <source>
        <strain evidence="9">Bchr_001</strain>
    </source>
</reference>
<keyword evidence="2 8" id="KW-0175">Coiled coil</keyword>
<comment type="similarity">
    <text evidence="4">Belongs to the inner dynein arm light chain family.</text>
</comment>
<feature type="coiled-coil region" evidence="8">
    <location>
        <begin position="129"/>
        <end position="187"/>
    </location>
</feature>
<comment type="function">
    <text evidence="7">Involved in sperm flagellum assembly.</text>
</comment>
<dbReference type="Pfam" id="PF10211">
    <property type="entry name" value="Ax_dynein_light"/>
    <property type="match status" value="1"/>
</dbReference>
<evidence type="ECO:0000256" key="6">
    <source>
        <dbReference type="ARBA" id="ARBA00042417"/>
    </source>
</evidence>
<feature type="non-terminal residue" evidence="9">
    <location>
        <position position="1"/>
    </location>
</feature>
<accession>A0ABS2YU45</accession>
<evidence type="ECO:0000256" key="3">
    <source>
        <dbReference type="ARBA" id="ARBA00023175"/>
    </source>
</evidence>
<sequence length="212" mass="24610">MPTAVPCLAYGGKQEMEVLDQIFPPREWMDNNNQYIQYVCRDPCTRTDLSDLQDELDLLLLQRNAREVGLCSVRRELYKQCFDELLRQVTIGCAERGLLLMRIRNEIETTIAAYKTLHKSSMAYGMRKSLQAEQNRIDLDKKIAELELENNELQKQLNEQKAKCAAIEKCEEVQRQVEERNHNVKVELFRQTNQQLKAHLKAVGGPENGKKD</sequence>
<evidence type="ECO:0000256" key="5">
    <source>
        <dbReference type="ARBA" id="ARBA00039799"/>
    </source>
</evidence>